<dbReference type="Gene3D" id="3.40.50.1820">
    <property type="entry name" value="alpha/beta hydrolase"/>
    <property type="match status" value="1"/>
</dbReference>
<dbReference type="InterPro" id="IPR029058">
    <property type="entry name" value="AB_hydrolase_fold"/>
</dbReference>
<accession>A0ABV0AU53</accession>
<dbReference type="GO" id="GO:0016787">
    <property type="term" value="F:hydrolase activity"/>
    <property type="evidence" value="ECO:0007669"/>
    <property type="project" value="UniProtKB-KW"/>
</dbReference>
<organism evidence="3 4">
    <name type="scientific">Microbispora maris</name>
    <dbReference type="NCBI Taxonomy" id="3144104"/>
    <lineage>
        <taxon>Bacteria</taxon>
        <taxon>Bacillati</taxon>
        <taxon>Actinomycetota</taxon>
        <taxon>Actinomycetes</taxon>
        <taxon>Streptosporangiales</taxon>
        <taxon>Streptosporangiaceae</taxon>
        <taxon>Microbispora</taxon>
    </lineage>
</organism>
<feature type="domain" description="AB hydrolase-1" evidence="2">
    <location>
        <begin position="20"/>
        <end position="121"/>
    </location>
</feature>
<dbReference type="Pfam" id="PF00561">
    <property type="entry name" value="Abhydrolase_1"/>
    <property type="match status" value="1"/>
</dbReference>
<dbReference type="EMBL" id="JBDJAW010000020">
    <property type="protein sequence ID" value="MEN3538116.1"/>
    <property type="molecule type" value="Genomic_DNA"/>
</dbReference>
<dbReference type="InterPro" id="IPR000073">
    <property type="entry name" value="AB_hydrolase_1"/>
</dbReference>
<protein>
    <submittedName>
        <fullName evidence="3">Alpha/beta fold hydrolase</fullName>
    </submittedName>
</protein>
<comment type="caution">
    <text evidence="3">The sequence shown here is derived from an EMBL/GenBank/DDBJ whole genome shotgun (WGS) entry which is preliminary data.</text>
</comment>
<evidence type="ECO:0000313" key="3">
    <source>
        <dbReference type="EMBL" id="MEN3538116.1"/>
    </source>
</evidence>
<dbReference type="PANTHER" id="PTHR43798:SF31">
    <property type="entry name" value="AB HYDROLASE SUPERFAMILY PROTEIN YCLE"/>
    <property type="match status" value="1"/>
</dbReference>
<dbReference type="RefSeq" id="WP_346228067.1">
    <property type="nucleotide sequence ID" value="NZ_JBDJAW010000020.1"/>
</dbReference>
<proteinExistence type="predicted"/>
<evidence type="ECO:0000259" key="2">
    <source>
        <dbReference type="Pfam" id="PF00561"/>
    </source>
</evidence>
<dbReference type="InterPro" id="IPR050266">
    <property type="entry name" value="AB_hydrolase_sf"/>
</dbReference>
<keyword evidence="1 3" id="KW-0378">Hydrolase</keyword>
<keyword evidence="4" id="KW-1185">Reference proteome</keyword>
<dbReference type="PANTHER" id="PTHR43798">
    <property type="entry name" value="MONOACYLGLYCEROL LIPASE"/>
    <property type="match status" value="1"/>
</dbReference>
<gene>
    <name evidence="3" type="ORF">AAH991_23575</name>
</gene>
<dbReference type="Proteomes" id="UP001447516">
    <property type="component" value="Unassembled WGS sequence"/>
</dbReference>
<dbReference type="SUPFAM" id="SSF53474">
    <property type="entry name" value="alpha/beta-Hydrolases"/>
    <property type="match status" value="1"/>
</dbReference>
<sequence>MPLASSNGYKIHYEVRGDGPPLVLHPGMFGTAASWARAGYTGVLARSHRVIAIDPLGMGGSDAPRDPAAYTSRRRAEYVAAVLDDAGVGRAVFWGYSLGALTGYAVLRHAPQRCAGLVAGSYDPVDGFGSALGHALRTLGLPADTDVFGLLRQGAYADPEQAAVIDAGDEEAFRANFAAFSPERGFDTVLTAAEVPLLLYCGTGDPWHEPMREVAGRAGAGFFPVPGADHQAGWTRSADVLPHVLRFLNG</sequence>
<evidence type="ECO:0000313" key="4">
    <source>
        <dbReference type="Proteomes" id="UP001447516"/>
    </source>
</evidence>
<reference evidence="3 4" key="1">
    <citation type="submission" date="2024-05" db="EMBL/GenBank/DDBJ databases">
        <title>Microbispora sp.ZYX-F-249.</title>
        <authorList>
            <person name="Xie H."/>
        </authorList>
    </citation>
    <scope>NUCLEOTIDE SEQUENCE [LARGE SCALE GENOMIC DNA]</scope>
    <source>
        <strain evidence="3 4">ZYX-F-249</strain>
    </source>
</reference>
<evidence type="ECO:0000256" key="1">
    <source>
        <dbReference type="ARBA" id="ARBA00022801"/>
    </source>
</evidence>
<name>A0ABV0AU53_9ACTN</name>